<evidence type="ECO:0000313" key="2">
    <source>
        <dbReference type="Proteomes" id="UP000054321"/>
    </source>
</evidence>
<protein>
    <submittedName>
        <fullName evidence="1">Uncharacterized protein</fullName>
    </submittedName>
</protein>
<dbReference type="Proteomes" id="UP000054321">
    <property type="component" value="Unassembled WGS sequence"/>
</dbReference>
<dbReference type="AlphaFoldDB" id="A0A0C3C5H1"/>
<reference evidence="2" key="2">
    <citation type="submission" date="2015-01" db="EMBL/GenBank/DDBJ databases">
        <title>Evolutionary Origins and Diversification of the Mycorrhizal Mutualists.</title>
        <authorList>
            <consortium name="DOE Joint Genome Institute"/>
            <consortium name="Mycorrhizal Genomics Consortium"/>
            <person name="Kohler A."/>
            <person name="Kuo A."/>
            <person name="Nagy L.G."/>
            <person name="Floudas D."/>
            <person name="Copeland A."/>
            <person name="Barry K.W."/>
            <person name="Cichocki N."/>
            <person name="Veneault-Fourrey C."/>
            <person name="LaButti K."/>
            <person name="Lindquist E.A."/>
            <person name="Lipzen A."/>
            <person name="Lundell T."/>
            <person name="Morin E."/>
            <person name="Murat C."/>
            <person name="Riley R."/>
            <person name="Ohm R."/>
            <person name="Sun H."/>
            <person name="Tunlid A."/>
            <person name="Henrissat B."/>
            <person name="Grigoriev I.V."/>
            <person name="Hibbett D.S."/>
            <person name="Martin F."/>
        </authorList>
    </citation>
    <scope>NUCLEOTIDE SEQUENCE [LARGE SCALE GENOMIC DNA]</scope>
    <source>
        <strain evidence="2">Zn</strain>
    </source>
</reference>
<organism evidence="1 2">
    <name type="scientific">Oidiodendron maius (strain Zn)</name>
    <dbReference type="NCBI Taxonomy" id="913774"/>
    <lineage>
        <taxon>Eukaryota</taxon>
        <taxon>Fungi</taxon>
        <taxon>Dikarya</taxon>
        <taxon>Ascomycota</taxon>
        <taxon>Pezizomycotina</taxon>
        <taxon>Leotiomycetes</taxon>
        <taxon>Leotiomycetes incertae sedis</taxon>
        <taxon>Myxotrichaceae</taxon>
        <taxon>Oidiodendron</taxon>
    </lineage>
</organism>
<proteinExistence type="predicted"/>
<gene>
    <name evidence="1" type="ORF">OIDMADRAFT_60943</name>
</gene>
<reference evidence="1 2" key="1">
    <citation type="submission" date="2014-04" db="EMBL/GenBank/DDBJ databases">
        <authorList>
            <consortium name="DOE Joint Genome Institute"/>
            <person name="Kuo A."/>
            <person name="Martino E."/>
            <person name="Perotto S."/>
            <person name="Kohler A."/>
            <person name="Nagy L.G."/>
            <person name="Floudas D."/>
            <person name="Copeland A."/>
            <person name="Barry K.W."/>
            <person name="Cichocki N."/>
            <person name="Veneault-Fourrey C."/>
            <person name="LaButti K."/>
            <person name="Lindquist E.A."/>
            <person name="Lipzen A."/>
            <person name="Lundell T."/>
            <person name="Morin E."/>
            <person name="Murat C."/>
            <person name="Sun H."/>
            <person name="Tunlid A."/>
            <person name="Henrissat B."/>
            <person name="Grigoriev I.V."/>
            <person name="Hibbett D.S."/>
            <person name="Martin F."/>
            <person name="Nordberg H.P."/>
            <person name="Cantor M.N."/>
            <person name="Hua S.X."/>
        </authorList>
    </citation>
    <scope>NUCLEOTIDE SEQUENCE [LARGE SCALE GENOMIC DNA]</scope>
    <source>
        <strain evidence="1 2">Zn</strain>
    </source>
</reference>
<dbReference type="OrthoDB" id="2157530at2759"/>
<keyword evidence="2" id="KW-1185">Reference proteome</keyword>
<dbReference type="EMBL" id="KN832891">
    <property type="protein sequence ID" value="KIM94108.1"/>
    <property type="molecule type" value="Genomic_DNA"/>
</dbReference>
<accession>A0A0C3C5H1</accession>
<sequence>MRNLVIEVLTLESKFSSDSSSAFQEWIGDTDETKSTKDNENSFVNMIDCFEGANGLFFATQLSEVEFIRAGFNTAPMKGDLIRANYDTVQTRDLICIILGCPAPIVLRPIDHYYKVVGEAYVPGIMNGSAMEKLRDGAKRLEYFELI</sequence>
<dbReference type="HOGENOM" id="CLU_1768644_0_0_1"/>
<evidence type="ECO:0000313" key="1">
    <source>
        <dbReference type="EMBL" id="KIM94108.1"/>
    </source>
</evidence>
<dbReference type="InParanoid" id="A0A0C3C5H1"/>
<dbReference type="STRING" id="913774.A0A0C3C5H1"/>
<name>A0A0C3C5H1_OIDMZ</name>